<dbReference type="EC" id="2.7.13.3" evidence="2"/>
<evidence type="ECO:0000256" key="5">
    <source>
        <dbReference type="SAM" id="Phobius"/>
    </source>
</evidence>
<dbReference type="RefSeq" id="WP_063888680.1">
    <property type="nucleotide sequence ID" value="NZ_CP059735.1"/>
</dbReference>
<feature type="coiled-coil region" evidence="4">
    <location>
        <begin position="321"/>
        <end position="351"/>
    </location>
</feature>
<dbReference type="SUPFAM" id="SSF47384">
    <property type="entry name" value="Homodimeric domain of signal transducing histidine kinase"/>
    <property type="match status" value="1"/>
</dbReference>
<dbReference type="InterPro" id="IPR003661">
    <property type="entry name" value="HisK_dim/P_dom"/>
</dbReference>
<dbReference type="InterPro" id="IPR004358">
    <property type="entry name" value="Sig_transdc_His_kin-like_C"/>
</dbReference>
<dbReference type="EMBL" id="CP059735">
    <property type="protein sequence ID" value="WDD96825.1"/>
    <property type="molecule type" value="Genomic_DNA"/>
</dbReference>
<comment type="catalytic activity">
    <reaction evidence="1">
        <text>ATP + protein L-histidine = ADP + protein N-phospho-L-histidine.</text>
        <dbReference type="EC" id="2.7.13.3"/>
    </reaction>
</comment>
<dbReference type="GO" id="GO:0000155">
    <property type="term" value="F:phosphorelay sensor kinase activity"/>
    <property type="evidence" value="ECO:0007669"/>
    <property type="project" value="InterPro"/>
</dbReference>
<dbReference type="InterPro" id="IPR036890">
    <property type="entry name" value="HATPase_C_sf"/>
</dbReference>
<keyword evidence="7" id="KW-0808">Transferase</keyword>
<evidence type="ECO:0000313" key="7">
    <source>
        <dbReference type="EMBL" id="WDD96825.1"/>
    </source>
</evidence>
<dbReference type="SUPFAM" id="SSF55874">
    <property type="entry name" value="ATPase domain of HSP90 chaperone/DNA topoisomerase II/histidine kinase"/>
    <property type="match status" value="1"/>
</dbReference>
<evidence type="ECO:0000259" key="6">
    <source>
        <dbReference type="PROSITE" id="PS50109"/>
    </source>
</evidence>
<evidence type="ECO:0000313" key="8">
    <source>
        <dbReference type="Proteomes" id="UP000032568"/>
    </source>
</evidence>
<dbReference type="Pfam" id="PF00512">
    <property type="entry name" value="HisKA"/>
    <property type="match status" value="1"/>
</dbReference>
<keyword evidence="8" id="KW-1185">Reference proteome</keyword>
<keyword evidence="5" id="KW-1133">Transmembrane helix</keyword>
<dbReference type="Proteomes" id="UP000032568">
    <property type="component" value="Chromosome"/>
</dbReference>
<sequence>MKHISISYALARFVFLSCLTLALLTSILVVSHVVTSFSQQQDKVINREIASISKNFLLFLSHRQTLLSEQAHTPVMVQTLMQPESNIGKIQDHMADLSMLGKKYPQSLLDFQGNILHTTDHTRVIDFRQTSWLSGLLSGQAPHYIGVETINGRHYWCLAVPINYQQTIEGVLTALLPLGEIYPQKTADTRFQGLAIEILKDKQSLIRFGEQLKGHSLQIPWPFSQLSLRFTVDDEAQNQQVFTLVLQLGLLIIVAIALTTLLAYLYGYRYLVKPVFMVAKATDELDKGGNYLKLKEEFRIKEFSELFKKFNHMTAQVNLREVALRQSYDQLSQTIEELKQSESQLVQAEKMASLGTLAAGIAHEINNPIGFIKSNLDVLQDYAQSLKACHEEITAHSTDEQQKQNLSLLAEKYDLDYIFSDIAPLLQSSLTGVERVIAIIDSLKTFARVDQPQKSLCDINEGIKATITMAWNELKYHCRLHQEFGRLPQIPGYPGKLNQVFMNLLINAGQAITDQGEIFIRTYELNQNIVIEIKDTGCGIKPENINQIFNPFYTSKAVGQGTGLGLSISHDIILQHNGRIEVDSKPGEGTCFTIYLPIPAQDEHTNEAPTSTPAATTP</sequence>
<accession>A0AAE9YJ43</accession>
<dbReference type="SMART" id="SM00388">
    <property type="entry name" value="HisKA"/>
    <property type="match status" value="1"/>
</dbReference>
<dbReference type="KEGG" id="tact:SG35_015755"/>
<dbReference type="AlphaFoldDB" id="A0AAE9YJ43"/>
<dbReference type="InterPro" id="IPR003594">
    <property type="entry name" value="HATPase_dom"/>
</dbReference>
<evidence type="ECO:0000256" key="4">
    <source>
        <dbReference type="SAM" id="Coils"/>
    </source>
</evidence>
<gene>
    <name evidence="7" type="ORF">SG35_015755</name>
</gene>
<dbReference type="InterPro" id="IPR036097">
    <property type="entry name" value="HisK_dim/P_sf"/>
</dbReference>
<dbReference type="Gene3D" id="1.10.287.130">
    <property type="match status" value="1"/>
</dbReference>
<dbReference type="SMART" id="SM00387">
    <property type="entry name" value="HATPase_c"/>
    <property type="match status" value="1"/>
</dbReference>
<dbReference type="Gene3D" id="6.10.340.10">
    <property type="match status" value="1"/>
</dbReference>
<dbReference type="PANTHER" id="PTHR43065:SF50">
    <property type="entry name" value="HISTIDINE KINASE"/>
    <property type="match status" value="1"/>
</dbReference>
<evidence type="ECO:0000256" key="1">
    <source>
        <dbReference type="ARBA" id="ARBA00000085"/>
    </source>
</evidence>
<organism evidence="7 8">
    <name type="scientific">Thalassomonas actiniarum</name>
    <dbReference type="NCBI Taxonomy" id="485447"/>
    <lineage>
        <taxon>Bacteria</taxon>
        <taxon>Pseudomonadati</taxon>
        <taxon>Pseudomonadota</taxon>
        <taxon>Gammaproteobacteria</taxon>
        <taxon>Alteromonadales</taxon>
        <taxon>Colwelliaceae</taxon>
        <taxon>Thalassomonas</taxon>
    </lineage>
</organism>
<dbReference type="PANTHER" id="PTHR43065">
    <property type="entry name" value="SENSOR HISTIDINE KINASE"/>
    <property type="match status" value="1"/>
</dbReference>
<dbReference type="PROSITE" id="PS50109">
    <property type="entry name" value="HIS_KIN"/>
    <property type="match status" value="1"/>
</dbReference>
<dbReference type="PRINTS" id="PR00344">
    <property type="entry name" value="BCTRLSENSOR"/>
</dbReference>
<dbReference type="Pfam" id="PF02518">
    <property type="entry name" value="HATPase_c"/>
    <property type="match status" value="1"/>
</dbReference>
<keyword evidence="7" id="KW-0418">Kinase</keyword>
<name>A0AAE9YJ43_9GAMM</name>
<feature type="transmembrane region" description="Helical" evidence="5">
    <location>
        <begin position="244"/>
        <end position="267"/>
    </location>
</feature>
<dbReference type="Gene3D" id="3.30.565.10">
    <property type="entry name" value="Histidine kinase-like ATPase, C-terminal domain"/>
    <property type="match status" value="1"/>
</dbReference>
<evidence type="ECO:0000256" key="3">
    <source>
        <dbReference type="ARBA" id="ARBA00022553"/>
    </source>
</evidence>
<keyword evidence="4" id="KW-0175">Coiled coil</keyword>
<keyword evidence="5" id="KW-0812">Transmembrane</keyword>
<keyword evidence="5" id="KW-0472">Membrane</keyword>
<protein>
    <recommendedName>
        <fullName evidence="2">histidine kinase</fullName>
        <ecNumber evidence="2">2.7.13.3</ecNumber>
    </recommendedName>
</protein>
<keyword evidence="3" id="KW-0597">Phosphoprotein</keyword>
<proteinExistence type="predicted"/>
<reference evidence="7 8" key="1">
    <citation type="journal article" date="2015" name="Genome Announc.">
        <title>Draft Genome Sequences of Marine Isolates of Thalassomonas viridans and Thalassomonas actiniarum.</title>
        <authorList>
            <person name="Olonade I."/>
            <person name="van Zyl L.J."/>
            <person name="Trindade M."/>
        </authorList>
    </citation>
    <scope>NUCLEOTIDE SEQUENCE [LARGE SCALE GENOMIC DNA]</scope>
    <source>
        <strain evidence="7 8">A5K-106</strain>
    </source>
</reference>
<feature type="domain" description="Histidine kinase" evidence="6">
    <location>
        <begin position="360"/>
        <end position="600"/>
    </location>
</feature>
<dbReference type="CDD" id="cd00082">
    <property type="entry name" value="HisKA"/>
    <property type="match status" value="1"/>
</dbReference>
<reference evidence="7 8" key="2">
    <citation type="journal article" date="2022" name="Mar. Drugs">
        <title>Bioassay-Guided Fractionation Leads to the Detection of Cholic Acid Generated by the Rare Thalassomonas sp.</title>
        <authorList>
            <person name="Pheiffer F."/>
            <person name="Schneider Y.K."/>
            <person name="Hansen E.H."/>
            <person name="Andersen J.H."/>
            <person name="Isaksson J."/>
            <person name="Busche T."/>
            <person name="R C."/>
            <person name="Kalinowski J."/>
            <person name="Zyl L.V."/>
            <person name="Trindade M."/>
        </authorList>
    </citation>
    <scope>NUCLEOTIDE SEQUENCE [LARGE SCALE GENOMIC DNA]</scope>
    <source>
        <strain evidence="7 8">A5K-106</strain>
    </source>
</reference>
<evidence type="ECO:0000256" key="2">
    <source>
        <dbReference type="ARBA" id="ARBA00012438"/>
    </source>
</evidence>
<dbReference type="InterPro" id="IPR005467">
    <property type="entry name" value="His_kinase_dom"/>
</dbReference>